<feature type="compositionally biased region" description="Basic and acidic residues" evidence="1">
    <location>
        <begin position="57"/>
        <end position="73"/>
    </location>
</feature>
<dbReference type="AlphaFoldDB" id="A0A7J0ERZ3"/>
<feature type="compositionally biased region" description="Acidic residues" evidence="1">
    <location>
        <begin position="24"/>
        <end position="56"/>
    </location>
</feature>
<dbReference type="Proteomes" id="UP000585474">
    <property type="component" value="Unassembled WGS sequence"/>
</dbReference>
<gene>
    <name evidence="2" type="ORF">Acr_06g0009260</name>
</gene>
<evidence type="ECO:0000313" key="2">
    <source>
        <dbReference type="EMBL" id="GFY88986.1"/>
    </source>
</evidence>
<feature type="compositionally biased region" description="Basic and acidic residues" evidence="1">
    <location>
        <begin position="11"/>
        <end position="23"/>
    </location>
</feature>
<protein>
    <submittedName>
        <fullName evidence="2">Uncharacterized protein</fullName>
    </submittedName>
</protein>
<evidence type="ECO:0000313" key="3">
    <source>
        <dbReference type="Proteomes" id="UP000585474"/>
    </source>
</evidence>
<evidence type="ECO:0000256" key="1">
    <source>
        <dbReference type="SAM" id="MobiDB-lite"/>
    </source>
</evidence>
<feature type="region of interest" description="Disordered" evidence="1">
    <location>
        <begin position="1"/>
        <end position="111"/>
    </location>
</feature>
<dbReference type="EMBL" id="BJWL01000006">
    <property type="protein sequence ID" value="GFY88986.1"/>
    <property type="molecule type" value="Genomic_DNA"/>
</dbReference>
<organism evidence="2 3">
    <name type="scientific">Actinidia rufa</name>
    <dbReference type="NCBI Taxonomy" id="165716"/>
    <lineage>
        <taxon>Eukaryota</taxon>
        <taxon>Viridiplantae</taxon>
        <taxon>Streptophyta</taxon>
        <taxon>Embryophyta</taxon>
        <taxon>Tracheophyta</taxon>
        <taxon>Spermatophyta</taxon>
        <taxon>Magnoliopsida</taxon>
        <taxon>eudicotyledons</taxon>
        <taxon>Gunneridae</taxon>
        <taxon>Pentapetalae</taxon>
        <taxon>asterids</taxon>
        <taxon>Ericales</taxon>
        <taxon>Actinidiaceae</taxon>
        <taxon>Actinidia</taxon>
    </lineage>
</organism>
<keyword evidence="3" id="KW-1185">Reference proteome</keyword>
<sequence>MGEASECDPLYFHEDKDQEREGPLEENDSEEEEKEDEEDQEEENEKEAEQTENEVAEIEKGKGEKDKKEKDESNNAELGGDEDSSETESDASPTLIRKISQRYTLRHSRPSKFTNTAETALECFHQNPLHLTSLHHFPLLSKCF</sequence>
<proteinExistence type="predicted"/>
<feature type="compositionally biased region" description="Acidic residues" evidence="1">
    <location>
        <begin position="79"/>
        <end position="89"/>
    </location>
</feature>
<accession>A0A7J0ERZ3</accession>
<name>A0A7J0ERZ3_9ERIC</name>
<comment type="caution">
    <text evidence="2">The sequence shown here is derived from an EMBL/GenBank/DDBJ whole genome shotgun (WGS) entry which is preliminary data.</text>
</comment>
<reference evidence="2 3" key="1">
    <citation type="submission" date="2019-07" db="EMBL/GenBank/DDBJ databases">
        <title>De Novo Assembly of kiwifruit Actinidia rufa.</title>
        <authorList>
            <person name="Sugita-Konishi S."/>
            <person name="Sato K."/>
            <person name="Mori E."/>
            <person name="Abe Y."/>
            <person name="Kisaki G."/>
            <person name="Hamano K."/>
            <person name="Suezawa K."/>
            <person name="Otani M."/>
            <person name="Fukuda T."/>
            <person name="Manabe T."/>
            <person name="Gomi K."/>
            <person name="Tabuchi M."/>
            <person name="Akimitsu K."/>
            <person name="Kataoka I."/>
        </authorList>
    </citation>
    <scope>NUCLEOTIDE SEQUENCE [LARGE SCALE GENOMIC DNA]</scope>
    <source>
        <strain evidence="3">cv. Fuchu</strain>
    </source>
</reference>